<dbReference type="PIRSF" id="PIRSF000151">
    <property type="entry name" value="GPR"/>
    <property type="match status" value="1"/>
</dbReference>
<dbReference type="Proteomes" id="UP000752814">
    <property type="component" value="Unassembled WGS sequence"/>
</dbReference>
<dbReference type="FunFam" id="3.40.309.10:FF:000006">
    <property type="entry name" value="Gamma-glutamyl phosphate reductase"/>
    <property type="match status" value="1"/>
</dbReference>
<comment type="subcellular location">
    <subcellularLocation>
        <location evidence="7">Cytoplasm</location>
    </subcellularLocation>
</comment>
<dbReference type="HAMAP" id="MF_00412">
    <property type="entry name" value="ProA"/>
    <property type="match status" value="1"/>
</dbReference>
<dbReference type="UniPathway" id="UPA00098">
    <property type="reaction ID" value="UER00360"/>
</dbReference>
<evidence type="ECO:0000313" key="9">
    <source>
        <dbReference type="EMBL" id="TQS84101.1"/>
    </source>
</evidence>
<dbReference type="PANTHER" id="PTHR11063:SF8">
    <property type="entry name" value="DELTA-1-PYRROLINE-5-CARBOXYLATE SYNTHASE"/>
    <property type="match status" value="1"/>
</dbReference>
<feature type="domain" description="Aldehyde dehydrogenase" evidence="8">
    <location>
        <begin position="3"/>
        <end position="286"/>
    </location>
</feature>
<gene>
    <name evidence="7" type="primary">proA</name>
    <name evidence="9" type="ORF">A3207_07245</name>
</gene>
<dbReference type="InterPro" id="IPR000965">
    <property type="entry name" value="GPR_dom"/>
</dbReference>
<reference evidence="9" key="1">
    <citation type="submission" date="2016-03" db="EMBL/GenBank/DDBJ databases">
        <authorList>
            <person name="Borrel G."/>
            <person name="Mccann A."/>
            <person name="O'Toole P.W."/>
        </authorList>
    </citation>
    <scope>NUCLEOTIDE SEQUENCE</scope>
    <source>
        <strain evidence="9">183</strain>
    </source>
</reference>
<dbReference type="RefSeq" id="WP_400194961.1">
    <property type="nucleotide sequence ID" value="NZ_CAYAYE010000028.1"/>
</dbReference>
<dbReference type="GO" id="GO:0050661">
    <property type="term" value="F:NADP binding"/>
    <property type="evidence" value="ECO:0007669"/>
    <property type="project" value="InterPro"/>
</dbReference>
<evidence type="ECO:0000256" key="7">
    <source>
        <dbReference type="HAMAP-Rule" id="MF_00412"/>
    </source>
</evidence>
<dbReference type="PANTHER" id="PTHR11063">
    <property type="entry name" value="GLUTAMATE SEMIALDEHYDE DEHYDROGENASE"/>
    <property type="match status" value="1"/>
</dbReference>
<evidence type="ECO:0000256" key="3">
    <source>
        <dbReference type="ARBA" id="ARBA00022650"/>
    </source>
</evidence>
<evidence type="ECO:0000256" key="1">
    <source>
        <dbReference type="ARBA" id="ARBA00004985"/>
    </source>
</evidence>
<dbReference type="InterPro" id="IPR016162">
    <property type="entry name" value="Ald_DH_N"/>
</dbReference>
<dbReference type="EMBL" id="LVVT01000007">
    <property type="protein sequence ID" value="TQS84101.1"/>
    <property type="molecule type" value="Genomic_DNA"/>
</dbReference>
<keyword evidence="7" id="KW-0963">Cytoplasm</keyword>
<evidence type="ECO:0000256" key="5">
    <source>
        <dbReference type="ARBA" id="ARBA00023002"/>
    </source>
</evidence>
<name>A0A8J8PEB6_9ARCH</name>
<evidence type="ECO:0000256" key="4">
    <source>
        <dbReference type="ARBA" id="ARBA00022857"/>
    </source>
</evidence>
<evidence type="ECO:0000259" key="8">
    <source>
        <dbReference type="Pfam" id="PF00171"/>
    </source>
</evidence>
<dbReference type="CDD" id="cd07079">
    <property type="entry name" value="ALDH_F18-19_ProA-GPR"/>
    <property type="match status" value="1"/>
</dbReference>
<organism evidence="9 10">
    <name type="scientific">Candidatus Methanomassiliicoccus intestinalis</name>
    <dbReference type="NCBI Taxonomy" id="1406512"/>
    <lineage>
        <taxon>Archaea</taxon>
        <taxon>Methanobacteriati</taxon>
        <taxon>Thermoplasmatota</taxon>
        <taxon>Thermoplasmata</taxon>
        <taxon>Methanomassiliicoccales</taxon>
        <taxon>Methanomassiliicoccaceae</taxon>
        <taxon>Methanomassiliicoccus</taxon>
    </lineage>
</organism>
<keyword evidence="4 7" id="KW-0521">NADP</keyword>
<comment type="function">
    <text evidence="7">Catalyzes the NADPH-dependent reduction of L-glutamate 5-phosphate into L-glutamate 5-semialdehyde and phosphate. The product spontaneously undergoes cyclization to form 1-pyrroline-5-carboxylate.</text>
</comment>
<comment type="caution">
    <text evidence="9">The sequence shown here is derived from an EMBL/GenBank/DDBJ whole genome shotgun (WGS) entry which is preliminary data.</text>
</comment>
<dbReference type="InterPro" id="IPR016163">
    <property type="entry name" value="Ald_DH_C"/>
</dbReference>
<dbReference type="InterPro" id="IPR015590">
    <property type="entry name" value="Aldehyde_DH_dom"/>
</dbReference>
<protein>
    <recommendedName>
        <fullName evidence="7">Gamma-glutamyl phosphate reductase</fullName>
        <shortName evidence="7">GPR</shortName>
        <ecNumber evidence="7">1.2.1.41</ecNumber>
    </recommendedName>
    <alternativeName>
        <fullName evidence="7">Glutamate-5-semialdehyde dehydrogenase</fullName>
    </alternativeName>
    <alternativeName>
        <fullName evidence="7">Glutamyl-gamma-semialdehyde dehydrogenase</fullName>
        <shortName evidence="7">GSA dehydrogenase</shortName>
    </alternativeName>
</protein>
<evidence type="ECO:0000256" key="2">
    <source>
        <dbReference type="ARBA" id="ARBA00022605"/>
    </source>
</evidence>
<dbReference type="NCBIfam" id="TIGR00407">
    <property type="entry name" value="proA"/>
    <property type="match status" value="1"/>
</dbReference>
<dbReference type="InterPro" id="IPR012134">
    <property type="entry name" value="Glu-5-SA_DH"/>
</dbReference>
<comment type="similarity">
    <text evidence="7">Belongs to the gamma-glutamyl phosphate reductase family.</text>
</comment>
<dbReference type="NCBIfam" id="NF001221">
    <property type="entry name" value="PRK00197.1"/>
    <property type="match status" value="1"/>
</dbReference>
<dbReference type="PROSITE" id="PS01223">
    <property type="entry name" value="PROA"/>
    <property type="match status" value="1"/>
</dbReference>
<proteinExistence type="inferred from homology"/>
<keyword evidence="5 7" id="KW-0560">Oxidoreductase</keyword>
<keyword evidence="3 7" id="KW-0641">Proline biosynthesis</keyword>
<dbReference type="Gene3D" id="3.40.605.10">
    <property type="entry name" value="Aldehyde Dehydrogenase, Chain A, domain 1"/>
    <property type="match status" value="1"/>
</dbReference>
<dbReference type="InterPro" id="IPR016161">
    <property type="entry name" value="Ald_DH/histidinol_DH"/>
</dbReference>
<keyword evidence="2 7" id="KW-0028">Amino-acid biosynthesis</keyword>
<dbReference type="InterPro" id="IPR020593">
    <property type="entry name" value="G-glutamylP_reductase_CS"/>
</dbReference>
<evidence type="ECO:0000256" key="6">
    <source>
        <dbReference type="ARBA" id="ARBA00049024"/>
    </source>
</evidence>
<dbReference type="Gene3D" id="3.40.309.10">
    <property type="entry name" value="Aldehyde Dehydrogenase, Chain A, domain 2"/>
    <property type="match status" value="1"/>
</dbReference>
<dbReference type="SUPFAM" id="SSF53720">
    <property type="entry name" value="ALDH-like"/>
    <property type="match status" value="1"/>
</dbReference>
<dbReference type="EC" id="1.2.1.41" evidence="7"/>
<dbReference type="GO" id="GO:0004350">
    <property type="term" value="F:glutamate-5-semialdehyde dehydrogenase activity"/>
    <property type="evidence" value="ECO:0007669"/>
    <property type="project" value="UniProtKB-UniRule"/>
</dbReference>
<dbReference type="GO" id="GO:0005737">
    <property type="term" value="C:cytoplasm"/>
    <property type="evidence" value="ECO:0007669"/>
    <property type="project" value="UniProtKB-SubCell"/>
</dbReference>
<dbReference type="AlphaFoldDB" id="A0A8J8PEB6"/>
<accession>A0A8J8PEB6</accession>
<sequence length="429" mass="47297">MDAIRAAAEKARKSSYSLSSIPLDVRNAALESIALALESNSEEITEANAKDMKAAEEMKLPQALIKRLKYSQDKISESVTSIRSIMQQEDVIGKVLSKTELDEGLILDKVSCPIGVIGVVFESRPDALVQISCLCLKSGNAVLLKGGSEAKNTNLILAELIQKAIISVDERFDGTVQLLSTREEFQSLLKHDDLIDLIIPRGSNQLVRSIMESTRIPVMGHAAGICHTYVDKDADLKMAAKVCFDAKVQYPAVCNATETLLIHSDIVEKFLPVIAEEYEKAGVEMRGDERVRKIVEMSAASEDDWSEEYNDLVISIKIVDSLREAIDHINRYSSHHTDAIITSSEAAAEEFMDDVDSSSTMWNTSTRFADGYRYGLGAEVGISTNKTHARGPVGLEGLTIYKYKLRGKGQTVAEYSGKDGRKYTHRKLL</sequence>
<comment type="pathway">
    <text evidence="1 7">Amino-acid biosynthesis; L-proline biosynthesis; L-glutamate 5-semialdehyde from L-glutamate: step 2/2.</text>
</comment>
<dbReference type="Pfam" id="PF00171">
    <property type="entry name" value="Aldedh"/>
    <property type="match status" value="1"/>
</dbReference>
<dbReference type="GO" id="GO:0055129">
    <property type="term" value="P:L-proline biosynthetic process"/>
    <property type="evidence" value="ECO:0007669"/>
    <property type="project" value="UniProtKB-UniRule"/>
</dbReference>
<evidence type="ECO:0000313" key="10">
    <source>
        <dbReference type="Proteomes" id="UP000752814"/>
    </source>
</evidence>
<comment type="catalytic activity">
    <reaction evidence="6 7">
        <text>L-glutamate 5-semialdehyde + phosphate + NADP(+) = L-glutamyl 5-phosphate + NADPH + H(+)</text>
        <dbReference type="Rhea" id="RHEA:19541"/>
        <dbReference type="ChEBI" id="CHEBI:15378"/>
        <dbReference type="ChEBI" id="CHEBI:43474"/>
        <dbReference type="ChEBI" id="CHEBI:57783"/>
        <dbReference type="ChEBI" id="CHEBI:58066"/>
        <dbReference type="ChEBI" id="CHEBI:58274"/>
        <dbReference type="ChEBI" id="CHEBI:58349"/>
        <dbReference type="EC" id="1.2.1.41"/>
    </reaction>
</comment>